<evidence type="ECO:0000313" key="3">
    <source>
        <dbReference type="EMBL" id="QCI27198.1"/>
    </source>
</evidence>
<evidence type="ECO:0000256" key="1">
    <source>
        <dbReference type="ARBA" id="ARBA00005564"/>
    </source>
</evidence>
<keyword evidence="2" id="KW-0119">Carbohydrate metabolism</keyword>
<dbReference type="SUPFAM" id="SSF101908">
    <property type="entry name" value="Putative isomerase YbhE"/>
    <property type="match status" value="1"/>
</dbReference>
<dbReference type="InterPro" id="IPR019405">
    <property type="entry name" value="Lactonase_7-beta_prop"/>
</dbReference>
<dbReference type="AlphaFoldDB" id="A0A4D6YMY1"/>
<evidence type="ECO:0000313" key="4">
    <source>
        <dbReference type="Proteomes" id="UP000298603"/>
    </source>
</evidence>
<keyword evidence="2" id="KW-0313">Glucose metabolism</keyword>
<dbReference type="GO" id="GO:0017057">
    <property type="term" value="F:6-phosphogluconolactonase activity"/>
    <property type="evidence" value="ECO:0007669"/>
    <property type="project" value="TreeGrafter"/>
</dbReference>
<evidence type="ECO:0000256" key="2">
    <source>
        <dbReference type="ARBA" id="ARBA00022526"/>
    </source>
</evidence>
<name>A0A4D6YMY1_9GAMM</name>
<dbReference type="OrthoDB" id="9790815at2"/>
<dbReference type="GO" id="GO:0005829">
    <property type="term" value="C:cytosol"/>
    <property type="evidence" value="ECO:0007669"/>
    <property type="project" value="TreeGrafter"/>
</dbReference>
<dbReference type="PANTHER" id="PTHR30344:SF1">
    <property type="entry name" value="6-PHOSPHOGLUCONOLACTONASE"/>
    <property type="match status" value="1"/>
</dbReference>
<sequence length="332" mass="39037">MKQIIYVVTATNREIEVWELYYTGKMILIQIINTDNKEGQPITILKKRKKLYIGIRPNYQILVYDILFNGTLKKIGKINIPYSPNYLSTDKNEKFLFCSYYHAGCLSVSYINNNHIPSQPIQIFNNLKGCHSVHVDTSNTLVLTLALLDDRIYIFNLNNNNLKSPLKMINYAICKKKSGPRHFIYHNNKKYCYSINELNGTIDVWKINNIKKNIKNIQNIDLFYKNNNNKFWSSDIQITSCNNYLYASDRIYNTISVFKINTQKKLNFMYKIYTTKQPKSFIIDYNNKYLISVGQKSNTMIVYSISMANGYLNKMYEYKVGKNPTWITNYKI</sequence>
<organism evidence="3 4">
    <name type="scientific">Buchnera aphidicola</name>
    <name type="common">Therioaphis trifolii</name>
    <dbReference type="NCBI Taxonomy" id="1241884"/>
    <lineage>
        <taxon>Bacteria</taxon>
        <taxon>Pseudomonadati</taxon>
        <taxon>Pseudomonadota</taxon>
        <taxon>Gammaproteobacteria</taxon>
        <taxon>Enterobacterales</taxon>
        <taxon>Erwiniaceae</taxon>
        <taxon>Buchnera</taxon>
    </lineage>
</organism>
<protein>
    <submittedName>
        <fullName evidence="3">6-phosphogluconolactonase</fullName>
    </submittedName>
</protein>
<proteinExistence type="inferred from homology"/>
<dbReference type="PANTHER" id="PTHR30344">
    <property type="entry name" value="6-PHOSPHOGLUCONOLACTONASE-RELATED"/>
    <property type="match status" value="1"/>
</dbReference>
<dbReference type="GO" id="GO:0006006">
    <property type="term" value="P:glucose metabolic process"/>
    <property type="evidence" value="ECO:0007669"/>
    <property type="project" value="UniProtKB-KW"/>
</dbReference>
<comment type="similarity">
    <text evidence="1">Belongs to the cycloisomerase 2 family.</text>
</comment>
<dbReference type="InterPro" id="IPR050282">
    <property type="entry name" value="Cycloisomerase_2"/>
</dbReference>
<dbReference type="InterPro" id="IPR015943">
    <property type="entry name" value="WD40/YVTN_repeat-like_dom_sf"/>
</dbReference>
<accession>A0A4D6YMY1</accession>
<dbReference type="EMBL" id="CP032996">
    <property type="protein sequence ID" value="QCI27198.1"/>
    <property type="molecule type" value="Genomic_DNA"/>
</dbReference>
<keyword evidence="4" id="KW-1185">Reference proteome</keyword>
<dbReference type="Gene3D" id="2.130.10.10">
    <property type="entry name" value="YVTN repeat-like/Quinoprotein amine dehydrogenase"/>
    <property type="match status" value="1"/>
</dbReference>
<dbReference type="Pfam" id="PF10282">
    <property type="entry name" value="Lactonase"/>
    <property type="match status" value="1"/>
</dbReference>
<reference evidence="3 4" key="1">
    <citation type="submission" date="2018-10" db="EMBL/GenBank/DDBJ databases">
        <title>Comparative functional genomics of the obligate endosymbiont Buchnera aphidicola.</title>
        <authorList>
            <person name="Chong R.A."/>
        </authorList>
    </citation>
    <scope>NUCLEOTIDE SEQUENCE [LARGE SCALE GENOMIC DNA]</scope>
    <source>
        <strain evidence="3 4">Tma</strain>
    </source>
</reference>
<gene>
    <name evidence="3" type="ORF">D9V81_01025</name>
</gene>
<dbReference type="Proteomes" id="UP000298603">
    <property type="component" value="Chromosome"/>
</dbReference>
<dbReference type="RefSeq" id="WP_158349462.1">
    <property type="nucleotide sequence ID" value="NZ_CP032996.1"/>
</dbReference>